<dbReference type="RefSeq" id="WP_044189741.1">
    <property type="nucleotide sequence ID" value="NZ_JMCB01000006.1"/>
</dbReference>
<organism evidence="2 3">
    <name type="scientific">Hyalangium minutum</name>
    <dbReference type="NCBI Taxonomy" id="394096"/>
    <lineage>
        <taxon>Bacteria</taxon>
        <taxon>Pseudomonadati</taxon>
        <taxon>Myxococcota</taxon>
        <taxon>Myxococcia</taxon>
        <taxon>Myxococcales</taxon>
        <taxon>Cystobacterineae</taxon>
        <taxon>Archangiaceae</taxon>
        <taxon>Hyalangium</taxon>
    </lineage>
</organism>
<evidence type="ECO:0000256" key="1">
    <source>
        <dbReference type="SAM" id="MobiDB-lite"/>
    </source>
</evidence>
<protein>
    <recommendedName>
        <fullName evidence="4">Lipoprotein</fullName>
    </recommendedName>
</protein>
<comment type="caution">
    <text evidence="2">The sequence shown here is derived from an EMBL/GenBank/DDBJ whole genome shotgun (WGS) entry which is preliminary data.</text>
</comment>
<feature type="region of interest" description="Disordered" evidence="1">
    <location>
        <begin position="155"/>
        <end position="174"/>
    </location>
</feature>
<name>A0A085WM31_9BACT</name>
<sequence length="227" mass="25555">MVRWIQGALVGVIAVVSCTVMGGCAAMRDQGTNERIARMVSEYDEGMSAAERVSPDSPDAAANIRVPYQQVRHCREDHPSEVRDYPEVEVQTSRGTKTIRQMADECAEMEKKIRAQRYRGCGERRIYLTSNVDGTGAWTRPILQAQDDDYIPKPCDKMEEASPPPPSKDFESAHAGIQGICGPTARIYYQKEWQHRTNALGVAVQRQASATCRVIDETRPKWWMESF</sequence>
<dbReference type="STRING" id="394096.DB31_7981"/>
<evidence type="ECO:0000313" key="3">
    <source>
        <dbReference type="Proteomes" id="UP000028725"/>
    </source>
</evidence>
<evidence type="ECO:0008006" key="4">
    <source>
        <dbReference type="Google" id="ProtNLM"/>
    </source>
</evidence>
<reference evidence="2 3" key="1">
    <citation type="submission" date="2014-04" db="EMBL/GenBank/DDBJ databases">
        <title>Genome assembly of Hyalangium minutum DSM 14724.</title>
        <authorList>
            <person name="Sharma G."/>
            <person name="Subramanian S."/>
        </authorList>
    </citation>
    <scope>NUCLEOTIDE SEQUENCE [LARGE SCALE GENOMIC DNA]</scope>
    <source>
        <strain evidence="2 3">DSM 14724</strain>
    </source>
</reference>
<keyword evidence="3" id="KW-1185">Reference proteome</keyword>
<dbReference type="Proteomes" id="UP000028725">
    <property type="component" value="Unassembled WGS sequence"/>
</dbReference>
<dbReference type="EMBL" id="JMCB01000006">
    <property type="protein sequence ID" value="KFE68744.1"/>
    <property type="molecule type" value="Genomic_DNA"/>
</dbReference>
<proteinExistence type="predicted"/>
<accession>A0A085WM31</accession>
<dbReference type="PROSITE" id="PS51257">
    <property type="entry name" value="PROKAR_LIPOPROTEIN"/>
    <property type="match status" value="1"/>
</dbReference>
<evidence type="ECO:0000313" key="2">
    <source>
        <dbReference type="EMBL" id="KFE68744.1"/>
    </source>
</evidence>
<dbReference type="AlphaFoldDB" id="A0A085WM31"/>
<gene>
    <name evidence="2" type="ORF">DB31_7981</name>
</gene>